<evidence type="ECO:0000313" key="4">
    <source>
        <dbReference type="Proteomes" id="UP000326671"/>
    </source>
</evidence>
<dbReference type="Gene3D" id="3.10.450.590">
    <property type="match status" value="1"/>
</dbReference>
<dbReference type="PANTHER" id="PTHR43265">
    <property type="entry name" value="ESTERASE ESTD"/>
    <property type="match status" value="1"/>
</dbReference>
<dbReference type="Proteomes" id="UP000326671">
    <property type="component" value="Unassembled WGS sequence"/>
</dbReference>
<proteinExistence type="predicted"/>
<accession>A0A5J5HM17</accession>
<dbReference type="SUPFAM" id="SSF53474">
    <property type="entry name" value="alpha/beta-Hydrolases"/>
    <property type="match status" value="1"/>
</dbReference>
<feature type="domain" description="SLH" evidence="2">
    <location>
        <begin position="568"/>
        <end position="634"/>
    </location>
</feature>
<gene>
    <name evidence="3" type="ORF">F4V44_16090</name>
</gene>
<sequence length="634" mass="70930">MKKYTVIGKWLLAGSLGIAAVGVGGILPAPAVYAEQSMKQADYEKAAKEFISLAEKQDWETLYPLLSGNLQKYLTKEQLPQFWTGFTSPYGKINTVSLQENQHNGLHQKVKLLITAENGPFAFVLNYDKNGKVDDFHIENANNPSQIINPPYNHPENYIEKQITIGEEPFTLPGVLTLPKGNGPFPVVVLVHGSGPNDMDETFYGFKPFRDLAVGLANHGIAVLRYDKRTNTHAIKASGDSKFTIMEETVLDANLATKALASIPKVDDKNIFVLGHSQGGYALPLILENDKNNSIKGAIGVAGPTGKFHDLLLWQMEQGLLRAEKMNAPKEQIDAAKAQLEWLKTQIAFLENPQYSRDNLPPEFQLSPPYWWFDLNEYDPAELIKEQDVPLLFLQGGKDIQVPADYLDSWKSALEGRKNVQYQLYPDMMHFLVNFKGEPNGITEYMTPGNVPEDFIGDIAEWVKTGSIKEKPSVDLTMYKDYQPGLFWSDAFAWAITEGIIKGYEAEKVLKPYQPMTESEYLRVFLRSKLGSDLKDESLANIYAVAKSYGLPVTGKGNAAITRGEAAVLLVSSFTQKTVSEEEAVQWLYDQNLVEGYLDSNGKALKTYASFKPNEPMKRSHVVTMLYRIHHADK</sequence>
<dbReference type="InterPro" id="IPR022742">
    <property type="entry name" value="Hydrolase_4"/>
</dbReference>
<dbReference type="Gene3D" id="3.40.50.1820">
    <property type="entry name" value="alpha/beta hydrolase"/>
    <property type="match status" value="1"/>
</dbReference>
<dbReference type="InterPro" id="IPR029058">
    <property type="entry name" value="AB_hydrolase_fold"/>
</dbReference>
<dbReference type="Pfam" id="PF12146">
    <property type="entry name" value="Hydrolase_4"/>
    <property type="match status" value="1"/>
</dbReference>
<reference evidence="3 4" key="1">
    <citation type="submission" date="2019-09" db="EMBL/GenBank/DDBJ databases">
        <title>Whole genome sequences of isolates from the Mars Exploration Rovers.</title>
        <authorList>
            <person name="Seuylemezian A."/>
            <person name="Vaishampayan P."/>
        </authorList>
    </citation>
    <scope>NUCLEOTIDE SEQUENCE [LARGE SCALE GENOMIC DNA]</scope>
    <source>
        <strain evidence="3 4">MER_TA_151</strain>
    </source>
</reference>
<dbReference type="PANTHER" id="PTHR43265:SF1">
    <property type="entry name" value="ESTERASE ESTD"/>
    <property type="match status" value="1"/>
</dbReference>
<dbReference type="InterPro" id="IPR024981">
    <property type="entry name" value="DUF3887"/>
</dbReference>
<keyword evidence="3" id="KW-0378">Hydrolase</keyword>
<comment type="caution">
    <text evidence="3">The sequence shown here is derived from an EMBL/GenBank/DDBJ whole genome shotgun (WGS) entry which is preliminary data.</text>
</comment>
<dbReference type="Pfam" id="PF13026">
    <property type="entry name" value="DUF3887"/>
    <property type="match status" value="1"/>
</dbReference>
<dbReference type="Pfam" id="PF00395">
    <property type="entry name" value="SLH"/>
    <property type="match status" value="1"/>
</dbReference>
<name>A0A5J5HM17_9BACI</name>
<organism evidence="3 4">
    <name type="scientific">Niallia endozanthoxylica</name>
    <dbReference type="NCBI Taxonomy" id="2036016"/>
    <lineage>
        <taxon>Bacteria</taxon>
        <taxon>Bacillati</taxon>
        <taxon>Bacillota</taxon>
        <taxon>Bacilli</taxon>
        <taxon>Bacillales</taxon>
        <taxon>Bacillaceae</taxon>
        <taxon>Niallia</taxon>
    </lineage>
</organism>
<dbReference type="AlphaFoldDB" id="A0A5J5HM17"/>
<dbReference type="GO" id="GO:0052689">
    <property type="term" value="F:carboxylic ester hydrolase activity"/>
    <property type="evidence" value="ECO:0007669"/>
    <property type="project" value="TreeGrafter"/>
</dbReference>
<dbReference type="EMBL" id="VYKL01000025">
    <property type="protein sequence ID" value="KAA9022041.1"/>
    <property type="molecule type" value="Genomic_DNA"/>
</dbReference>
<dbReference type="OrthoDB" id="9809549at2"/>
<keyword evidence="1" id="KW-0732">Signal</keyword>
<evidence type="ECO:0000256" key="1">
    <source>
        <dbReference type="ARBA" id="ARBA00022729"/>
    </source>
</evidence>
<dbReference type="InterPro" id="IPR053145">
    <property type="entry name" value="AB_hydrolase_Est10"/>
</dbReference>
<evidence type="ECO:0000259" key="2">
    <source>
        <dbReference type="PROSITE" id="PS51272"/>
    </source>
</evidence>
<dbReference type="RefSeq" id="WP_150441036.1">
    <property type="nucleotide sequence ID" value="NZ_VYKL01000025.1"/>
</dbReference>
<protein>
    <submittedName>
        <fullName evidence="3">Alpha/beta fold hydrolase</fullName>
    </submittedName>
</protein>
<evidence type="ECO:0000313" key="3">
    <source>
        <dbReference type="EMBL" id="KAA9022041.1"/>
    </source>
</evidence>
<dbReference type="PROSITE" id="PS51272">
    <property type="entry name" value="SLH"/>
    <property type="match status" value="1"/>
</dbReference>
<dbReference type="InterPro" id="IPR001119">
    <property type="entry name" value="SLH_dom"/>
</dbReference>
<keyword evidence="4" id="KW-1185">Reference proteome</keyword>